<feature type="compositionally biased region" description="Acidic residues" evidence="1">
    <location>
        <begin position="372"/>
        <end position="392"/>
    </location>
</feature>
<proteinExistence type="predicted"/>
<name>A0A165CC55_EXIGL</name>
<feature type="region of interest" description="Disordered" evidence="1">
    <location>
        <begin position="372"/>
        <end position="397"/>
    </location>
</feature>
<dbReference type="EMBL" id="KV426339">
    <property type="protein sequence ID" value="KZV82200.1"/>
    <property type="molecule type" value="Genomic_DNA"/>
</dbReference>
<reference evidence="2 3" key="1">
    <citation type="journal article" date="2016" name="Mol. Biol. Evol.">
        <title>Comparative Genomics of Early-Diverging Mushroom-Forming Fungi Provides Insights into the Origins of Lignocellulose Decay Capabilities.</title>
        <authorList>
            <person name="Nagy L.G."/>
            <person name="Riley R."/>
            <person name="Tritt A."/>
            <person name="Adam C."/>
            <person name="Daum C."/>
            <person name="Floudas D."/>
            <person name="Sun H."/>
            <person name="Yadav J.S."/>
            <person name="Pangilinan J."/>
            <person name="Larsson K.H."/>
            <person name="Matsuura K."/>
            <person name="Barry K."/>
            <person name="Labutti K."/>
            <person name="Kuo R."/>
            <person name="Ohm R.A."/>
            <person name="Bhattacharya S.S."/>
            <person name="Shirouzu T."/>
            <person name="Yoshinaga Y."/>
            <person name="Martin F.M."/>
            <person name="Grigoriev I.V."/>
            <person name="Hibbett D.S."/>
        </authorList>
    </citation>
    <scope>NUCLEOTIDE SEQUENCE [LARGE SCALE GENOMIC DNA]</scope>
    <source>
        <strain evidence="2 3">HHB12029</strain>
    </source>
</reference>
<accession>A0A165CC55</accession>
<feature type="region of interest" description="Disordered" evidence="1">
    <location>
        <begin position="1"/>
        <end position="43"/>
    </location>
</feature>
<protein>
    <submittedName>
        <fullName evidence="2">Uncharacterized protein</fullName>
    </submittedName>
</protein>
<evidence type="ECO:0000256" key="1">
    <source>
        <dbReference type="SAM" id="MobiDB-lite"/>
    </source>
</evidence>
<dbReference type="InParanoid" id="A0A165CC55"/>
<sequence length="547" mass="61760">MRRFRRPTLPTIDAGPQPSAPPTTADVSSSPAAPDGLTGSDSREQERVFSAFLHEIGVGDQKRQTDFLSFCRSVEEAFDVAQAERRAQLRSIDLSLRVEAKDVHNSLLERAAAAETERDRRSAECLSSSSALGMQLAHIGKRYAANMKHLRCKIDMALTKGTYTAKQFNDLGHEVDQILSKSARDLWARKSWPFDLDQPPDPHVPGPINVPTATSNIDPRADHSAPASSIYQHSHLRPETEILTRLLNGLVVPAAGMDPRFMREIWLRRQEELHSRKTLMNWDHDLNALESDLHAKFLAIFPQGSAISADPTSTPSTLVIIALRTRTAHARRTTGLKHFWETSLQELHWLVFRHNNAVTWKLLRYYDKPIAEEDEEEDGDDNDQEELEEGEESVPYSASPREIFLRRFPIGGPLPVLPIKKPTRKEIDDVFQQTISELRVASDEMEGERQGQYEYLVPQWQSRAAQAERRRQSLFDDAIDRLHAIAQRQISDLAVAGEQLALDLELAFIAAQSSREEAMRLALQTLDQQLQDAAEERPPESSDRGQV</sequence>
<keyword evidence="3" id="KW-1185">Reference proteome</keyword>
<organism evidence="2 3">
    <name type="scientific">Exidia glandulosa HHB12029</name>
    <dbReference type="NCBI Taxonomy" id="1314781"/>
    <lineage>
        <taxon>Eukaryota</taxon>
        <taxon>Fungi</taxon>
        <taxon>Dikarya</taxon>
        <taxon>Basidiomycota</taxon>
        <taxon>Agaricomycotina</taxon>
        <taxon>Agaricomycetes</taxon>
        <taxon>Auriculariales</taxon>
        <taxon>Exidiaceae</taxon>
        <taxon>Exidia</taxon>
    </lineage>
</organism>
<gene>
    <name evidence="2" type="ORF">EXIGLDRAFT_755097</name>
</gene>
<dbReference type="Proteomes" id="UP000077266">
    <property type="component" value="Unassembled WGS sequence"/>
</dbReference>
<dbReference type="AlphaFoldDB" id="A0A165CC55"/>
<evidence type="ECO:0000313" key="3">
    <source>
        <dbReference type="Proteomes" id="UP000077266"/>
    </source>
</evidence>
<evidence type="ECO:0000313" key="2">
    <source>
        <dbReference type="EMBL" id="KZV82200.1"/>
    </source>
</evidence>